<evidence type="ECO:0000313" key="6">
    <source>
        <dbReference type="Proteomes" id="UP000751190"/>
    </source>
</evidence>
<dbReference type="AlphaFoldDB" id="A0A8J5XLI8"/>
<feature type="region of interest" description="Disordered" evidence="1">
    <location>
        <begin position="765"/>
        <end position="786"/>
    </location>
</feature>
<keyword evidence="2" id="KW-1133">Transmembrane helix</keyword>
<feature type="transmembrane region" description="Helical" evidence="2">
    <location>
        <begin position="633"/>
        <end position="652"/>
    </location>
</feature>
<dbReference type="InterPro" id="IPR052728">
    <property type="entry name" value="O2_lipid_transport_reg"/>
</dbReference>
<dbReference type="Proteomes" id="UP000751190">
    <property type="component" value="Unassembled WGS sequence"/>
</dbReference>
<gene>
    <name evidence="5" type="ORF">KFE25_001677</name>
</gene>
<feature type="domain" description="Acyltransferase 3" evidence="4">
    <location>
        <begin position="261"/>
        <end position="680"/>
    </location>
</feature>
<evidence type="ECO:0000256" key="2">
    <source>
        <dbReference type="SAM" id="Phobius"/>
    </source>
</evidence>
<feature type="transmembrane region" description="Helical" evidence="2">
    <location>
        <begin position="496"/>
        <end position="513"/>
    </location>
</feature>
<keyword evidence="3" id="KW-0732">Signal</keyword>
<dbReference type="PANTHER" id="PTHR11161:SF0">
    <property type="entry name" value="O-ACYLTRANSFERASE LIKE PROTEIN"/>
    <property type="match status" value="1"/>
</dbReference>
<feature type="signal peptide" evidence="3">
    <location>
        <begin position="1"/>
        <end position="16"/>
    </location>
</feature>
<feature type="transmembrane region" description="Helical" evidence="2">
    <location>
        <begin position="427"/>
        <end position="448"/>
    </location>
</feature>
<evidence type="ECO:0000259" key="4">
    <source>
        <dbReference type="Pfam" id="PF01757"/>
    </source>
</evidence>
<feature type="transmembrane region" description="Helical" evidence="2">
    <location>
        <begin position="664"/>
        <end position="685"/>
    </location>
</feature>
<evidence type="ECO:0000256" key="3">
    <source>
        <dbReference type="SAM" id="SignalP"/>
    </source>
</evidence>
<keyword evidence="2" id="KW-0812">Transmembrane</keyword>
<feature type="transmembrane region" description="Helical" evidence="2">
    <location>
        <begin position="455"/>
        <end position="476"/>
    </location>
</feature>
<protein>
    <recommendedName>
        <fullName evidence="4">Acyltransferase 3 domain-containing protein</fullName>
    </recommendedName>
</protein>
<keyword evidence="6" id="KW-1185">Reference proteome</keyword>
<evidence type="ECO:0000313" key="5">
    <source>
        <dbReference type="EMBL" id="KAG8462904.1"/>
    </source>
</evidence>
<feature type="transmembrane region" description="Helical" evidence="2">
    <location>
        <begin position="305"/>
        <end position="329"/>
    </location>
</feature>
<dbReference type="OrthoDB" id="207378at2759"/>
<sequence length="786" mass="83829">MRAVLHVLAFIPLAAGQSPWPGGGGLPERADEPPPTLAECAELFFSGRCNQTSMQQIASAGSPLLRPLPFYRIFEVLGVGNEQTLAAWGTFKDMGSYDLCVADAASHHCTVQAFGGPSLGLCLPRGCSVHDYLRRYRCEELLIFDSANATAALVPVLRNATVALQALSKALEYLAVRSRSFCAEDVSYDLTPGALAMAVVTATLGAAVVGSTLVAHLLRPAWHARHGALPGGAPRFAWARHFDAVGNARRLVATRPAGELDFLDGLRVLSTGYVELGHQFLIAAFSSKNVVPAVSDYLRSFEVTAILGAFSSVDTFFWMSGLLAALALLRRADARGDGEQRAPVGVRRALAQAATALLHRLARLTPVYAYVLFAYTHVLPLVGSGPLWAQAQRSGEVCTRTWWTNLLYVNNVLGEDGQNGTAGCMGWSWYLANDMQFFAAAAFALPFYPAAPRLVVGFFVGALALSVGASAALSHAYAADITTLDVANGKYLYAEPHTRCGTYAVGVLFGIFLHERARAARFGARLPSDAGGERAPLVARRERATWAHAAGWAASVGVLLAVFLLPWTNFSAGGLFDKSAQRWTPPAKDVYNGTQRQLWALGLCGLSHWLLSGRGGPVRALLSAPLWQVLAKLSYGAYLWHLVIILGLYFSALDYKTFSRVDVTVNYVAVLLASYVLSLASFLLVEKPFASMEAALLAKLMRGATGSGGGGKRANEPARAAYPPPLMQAPPWQPLTNPIAAPAGDGAYETDAAVAIALPGALSGVSSRNEAAMPADRGEEPQQEQQ</sequence>
<feature type="chain" id="PRO_5035227955" description="Acyltransferase 3 domain-containing protein" evidence="3">
    <location>
        <begin position="17"/>
        <end position="786"/>
    </location>
</feature>
<reference evidence="5" key="1">
    <citation type="submission" date="2021-05" db="EMBL/GenBank/DDBJ databases">
        <title>The genome of the haptophyte Pavlova lutheri (Diacronema luteri, Pavlovales) - a model for lipid biosynthesis in eukaryotic algae.</title>
        <authorList>
            <person name="Hulatt C.J."/>
            <person name="Posewitz M.C."/>
        </authorList>
    </citation>
    <scope>NUCLEOTIDE SEQUENCE</scope>
    <source>
        <strain evidence="5">NIVA-4/92</strain>
    </source>
</reference>
<feature type="transmembrane region" description="Helical" evidence="2">
    <location>
        <begin position="367"/>
        <end position="389"/>
    </location>
</feature>
<evidence type="ECO:0000256" key="1">
    <source>
        <dbReference type="SAM" id="MobiDB-lite"/>
    </source>
</evidence>
<dbReference type="OMA" id="LMHILIE"/>
<proteinExistence type="predicted"/>
<organism evidence="5 6">
    <name type="scientific">Diacronema lutheri</name>
    <name type="common">Unicellular marine alga</name>
    <name type="synonym">Monochrysis lutheri</name>
    <dbReference type="NCBI Taxonomy" id="2081491"/>
    <lineage>
        <taxon>Eukaryota</taxon>
        <taxon>Haptista</taxon>
        <taxon>Haptophyta</taxon>
        <taxon>Pavlovophyceae</taxon>
        <taxon>Pavlovales</taxon>
        <taxon>Pavlovaceae</taxon>
        <taxon>Diacronema</taxon>
    </lineage>
</organism>
<dbReference type="PANTHER" id="PTHR11161">
    <property type="entry name" value="O-ACYLTRANSFERASE"/>
    <property type="match status" value="1"/>
</dbReference>
<dbReference type="EMBL" id="JAGTXO010000018">
    <property type="protein sequence ID" value="KAG8462904.1"/>
    <property type="molecule type" value="Genomic_DNA"/>
</dbReference>
<keyword evidence="2" id="KW-0472">Membrane</keyword>
<accession>A0A8J5XLI8</accession>
<name>A0A8J5XLI8_DIALT</name>
<dbReference type="InterPro" id="IPR002656">
    <property type="entry name" value="Acyl_transf_3_dom"/>
</dbReference>
<comment type="caution">
    <text evidence="5">The sequence shown here is derived from an EMBL/GenBank/DDBJ whole genome shotgun (WGS) entry which is preliminary data.</text>
</comment>
<feature type="transmembrane region" description="Helical" evidence="2">
    <location>
        <begin position="550"/>
        <end position="576"/>
    </location>
</feature>
<dbReference type="GO" id="GO:0016747">
    <property type="term" value="F:acyltransferase activity, transferring groups other than amino-acyl groups"/>
    <property type="evidence" value="ECO:0007669"/>
    <property type="project" value="InterPro"/>
</dbReference>
<dbReference type="Pfam" id="PF01757">
    <property type="entry name" value="Acyl_transf_3"/>
    <property type="match status" value="1"/>
</dbReference>